<dbReference type="GO" id="GO:0005829">
    <property type="term" value="C:cytosol"/>
    <property type="evidence" value="ECO:0007669"/>
    <property type="project" value="TreeGrafter"/>
</dbReference>
<evidence type="ECO:0000256" key="1">
    <source>
        <dbReference type="ARBA" id="ARBA00001917"/>
    </source>
</evidence>
<dbReference type="GO" id="GO:0010181">
    <property type="term" value="F:FMN binding"/>
    <property type="evidence" value="ECO:0007669"/>
    <property type="project" value="InterPro"/>
</dbReference>
<keyword evidence="6" id="KW-1185">Reference proteome</keyword>
<dbReference type="eggNOG" id="COG0369">
    <property type="taxonomic scope" value="Bacteria"/>
</dbReference>
<evidence type="ECO:0000256" key="3">
    <source>
        <dbReference type="ARBA" id="ARBA00022643"/>
    </source>
</evidence>
<dbReference type="Proteomes" id="UP000005845">
    <property type="component" value="Unassembled WGS sequence"/>
</dbReference>
<dbReference type="AlphaFoldDB" id="H5U1Q9"/>
<feature type="domain" description="Flavodoxin-like" evidence="4">
    <location>
        <begin position="24"/>
        <end position="165"/>
    </location>
</feature>
<dbReference type="SUPFAM" id="SSF52218">
    <property type="entry name" value="Flavoproteins"/>
    <property type="match status" value="1"/>
</dbReference>
<dbReference type="InterPro" id="IPR008254">
    <property type="entry name" value="Flavodoxin/NO_synth"/>
</dbReference>
<dbReference type="GO" id="GO:0050660">
    <property type="term" value="F:flavin adenine dinucleotide binding"/>
    <property type="evidence" value="ECO:0007669"/>
    <property type="project" value="TreeGrafter"/>
</dbReference>
<keyword evidence="2" id="KW-0285">Flavoprotein</keyword>
<dbReference type="GO" id="GO:0016491">
    <property type="term" value="F:oxidoreductase activity"/>
    <property type="evidence" value="ECO:0007669"/>
    <property type="project" value="TreeGrafter"/>
</dbReference>
<protein>
    <submittedName>
        <fullName evidence="5">Putative FMN-binding protein</fullName>
    </submittedName>
</protein>
<sequence length="173" mass="18633">MSTALMNPPKRNHQARTREQIVSVVILYGTETGNGELVADAIADVLAAEHDPSIYDMSEFAVEDLDPDDFLVVVCSTYGEGELPTGAEPFAEEITETTPDLSGVRFGVFGLGDTIYGETFNRGGELMAELLTRHGATQVGEHFRHDNSSAIKPAKAAAEWAHGIANVIERVDA</sequence>
<dbReference type="InterPro" id="IPR029039">
    <property type="entry name" value="Flavoprotein-like_sf"/>
</dbReference>
<dbReference type="PRINTS" id="PR00369">
    <property type="entry name" value="FLAVODOXIN"/>
</dbReference>
<evidence type="ECO:0000313" key="6">
    <source>
        <dbReference type="Proteomes" id="UP000005845"/>
    </source>
</evidence>
<organism evidence="5 6">
    <name type="scientific">Gordonia sputi NBRC 100414</name>
    <dbReference type="NCBI Taxonomy" id="1089453"/>
    <lineage>
        <taxon>Bacteria</taxon>
        <taxon>Bacillati</taxon>
        <taxon>Actinomycetota</taxon>
        <taxon>Actinomycetes</taxon>
        <taxon>Mycobacteriales</taxon>
        <taxon>Gordoniaceae</taxon>
        <taxon>Gordonia</taxon>
    </lineage>
</organism>
<proteinExistence type="predicted"/>
<dbReference type="PANTHER" id="PTHR19384:SF128">
    <property type="entry name" value="NADPH OXIDOREDUCTASE A"/>
    <property type="match status" value="1"/>
</dbReference>
<reference evidence="5 6" key="1">
    <citation type="submission" date="2012-02" db="EMBL/GenBank/DDBJ databases">
        <title>Whole genome shotgun sequence of Gordonia sputi NBRC 100414.</title>
        <authorList>
            <person name="Yoshida I."/>
            <person name="Hosoyama A."/>
            <person name="Tsuchikane K."/>
            <person name="Katsumata H."/>
            <person name="Yamazaki S."/>
            <person name="Fujita N."/>
        </authorList>
    </citation>
    <scope>NUCLEOTIDE SEQUENCE [LARGE SCALE GENOMIC DNA]</scope>
    <source>
        <strain evidence="5 6">NBRC 100414</strain>
    </source>
</reference>
<dbReference type="Gene3D" id="3.40.50.360">
    <property type="match status" value="1"/>
</dbReference>
<dbReference type="PROSITE" id="PS50902">
    <property type="entry name" value="FLAVODOXIN_LIKE"/>
    <property type="match status" value="1"/>
</dbReference>
<keyword evidence="3" id="KW-0288">FMN</keyword>
<dbReference type="Pfam" id="PF00258">
    <property type="entry name" value="Flavodoxin_1"/>
    <property type="match status" value="1"/>
</dbReference>
<accession>H5U1Q9</accession>
<evidence type="ECO:0000259" key="4">
    <source>
        <dbReference type="PROSITE" id="PS50902"/>
    </source>
</evidence>
<evidence type="ECO:0000313" key="5">
    <source>
        <dbReference type="EMBL" id="GAB39667.1"/>
    </source>
</evidence>
<dbReference type="PANTHER" id="PTHR19384">
    <property type="entry name" value="NITRIC OXIDE SYNTHASE-RELATED"/>
    <property type="match status" value="1"/>
</dbReference>
<comment type="cofactor">
    <cofactor evidence="1">
        <name>FMN</name>
        <dbReference type="ChEBI" id="CHEBI:58210"/>
    </cofactor>
</comment>
<gene>
    <name evidence="5" type="ORF">GOSPT_075_00260</name>
</gene>
<dbReference type="InterPro" id="IPR001094">
    <property type="entry name" value="Flavdoxin-like"/>
</dbReference>
<name>H5U1Q9_9ACTN</name>
<evidence type="ECO:0000256" key="2">
    <source>
        <dbReference type="ARBA" id="ARBA00022630"/>
    </source>
</evidence>
<dbReference type="EMBL" id="BAFC01000075">
    <property type="protein sequence ID" value="GAB39667.1"/>
    <property type="molecule type" value="Genomic_DNA"/>
</dbReference>
<comment type="caution">
    <text evidence="5">The sequence shown here is derived from an EMBL/GenBank/DDBJ whole genome shotgun (WGS) entry which is preliminary data.</text>
</comment>